<dbReference type="PANTHER" id="PTHR22911">
    <property type="entry name" value="ACYL-MALONYL CONDENSING ENZYME-RELATED"/>
    <property type="match status" value="1"/>
</dbReference>
<evidence type="ECO:0000259" key="3">
    <source>
        <dbReference type="Pfam" id="PF00892"/>
    </source>
</evidence>
<feature type="transmembrane region" description="Helical" evidence="2">
    <location>
        <begin position="40"/>
        <end position="61"/>
    </location>
</feature>
<dbReference type="InterPro" id="IPR000620">
    <property type="entry name" value="EamA_dom"/>
</dbReference>
<accession>A0AAW9Q7S4</accession>
<reference evidence="4" key="1">
    <citation type="submission" date="2024-01" db="EMBL/GenBank/DDBJ databases">
        <title>Bank of Algae and Cyanobacteria of the Azores (BACA) strain genomes.</title>
        <authorList>
            <person name="Luz R."/>
            <person name="Cordeiro R."/>
            <person name="Fonseca A."/>
            <person name="Goncalves V."/>
        </authorList>
    </citation>
    <scope>NUCLEOTIDE SEQUENCE</scope>
    <source>
        <strain evidence="4">BACA0141</strain>
    </source>
</reference>
<feature type="domain" description="EamA" evidence="3">
    <location>
        <begin position="162"/>
        <end position="302"/>
    </location>
</feature>
<keyword evidence="5" id="KW-1185">Reference proteome</keyword>
<comment type="caution">
    <text evidence="4">The sequence shown here is derived from an EMBL/GenBank/DDBJ whole genome shotgun (WGS) entry which is preliminary data.</text>
</comment>
<keyword evidence="2" id="KW-0812">Transmembrane</keyword>
<gene>
    <name evidence="4" type="ORF">V2H45_19815</name>
</gene>
<dbReference type="PANTHER" id="PTHR22911:SF134">
    <property type="entry name" value="DMT FAMILY TRANSPORTER"/>
    <property type="match status" value="1"/>
</dbReference>
<dbReference type="RefSeq" id="WP_330485432.1">
    <property type="nucleotide sequence ID" value="NZ_JAZBJZ010000105.1"/>
</dbReference>
<dbReference type="SUPFAM" id="SSF103481">
    <property type="entry name" value="Multidrug resistance efflux transporter EmrE"/>
    <property type="match status" value="1"/>
</dbReference>
<feature type="transmembrane region" description="Helical" evidence="2">
    <location>
        <begin position="131"/>
        <end position="148"/>
    </location>
</feature>
<feature type="transmembrane region" description="Helical" evidence="2">
    <location>
        <begin position="222"/>
        <end position="243"/>
    </location>
</feature>
<evidence type="ECO:0000256" key="1">
    <source>
        <dbReference type="ARBA" id="ARBA00007362"/>
    </source>
</evidence>
<dbReference type="Proteomes" id="UP001333818">
    <property type="component" value="Unassembled WGS sequence"/>
</dbReference>
<feature type="transmembrane region" description="Helical" evidence="2">
    <location>
        <begin position="255"/>
        <end position="277"/>
    </location>
</feature>
<name>A0AAW9Q7S4_9CYAN</name>
<dbReference type="AlphaFoldDB" id="A0AAW9Q7S4"/>
<dbReference type="InterPro" id="IPR037185">
    <property type="entry name" value="EmrE-like"/>
</dbReference>
<feature type="transmembrane region" description="Helical" evidence="2">
    <location>
        <begin position="107"/>
        <end position="124"/>
    </location>
</feature>
<protein>
    <submittedName>
        <fullName evidence="4">DMT family transporter</fullName>
    </submittedName>
</protein>
<dbReference type="GO" id="GO:0016020">
    <property type="term" value="C:membrane"/>
    <property type="evidence" value="ECO:0007669"/>
    <property type="project" value="InterPro"/>
</dbReference>
<feature type="transmembrane region" description="Helical" evidence="2">
    <location>
        <begin position="283"/>
        <end position="304"/>
    </location>
</feature>
<feature type="domain" description="EamA" evidence="3">
    <location>
        <begin position="12"/>
        <end position="147"/>
    </location>
</feature>
<feature type="transmembrane region" description="Helical" evidence="2">
    <location>
        <begin position="12"/>
        <end position="34"/>
    </location>
</feature>
<keyword evidence="2" id="KW-1133">Transmembrane helix</keyword>
<organism evidence="4 5">
    <name type="scientific">Tumidithrix elongata BACA0141</name>
    <dbReference type="NCBI Taxonomy" id="2716417"/>
    <lineage>
        <taxon>Bacteria</taxon>
        <taxon>Bacillati</taxon>
        <taxon>Cyanobacteriota</taxon>
        <taxon>Cyanophyceae</taxon>
        <taxon>Pseudanabaenales</taxon>
        <taxon>Pseudanabaenaceae</taxon>
        <taxon>Tumidithrix</taxon>
        <taxon>Tumidithrix elongata</taxon>
    </lineage>
</organism>
<evidence type="ECO:0000313" key="4">
    <source>
        <dbReference type="EMBL" id="MEE3718996.1"/>
    </source>
</evidence>
<evidence type="ECO:0000313" key="5">
    <source>
        <dbReference type="Proteomes" id="UP001333818"/>
    </source>
</evidence>
<comment type="similarity">
    <text evidence="1">Belongs to the EamA transporter family.</text>
</comment>
<sequence>MLLHQSSGRWRLGLGLSLLTVFLWGFLAVVLKIVLQVLDAYTVTWFRFLFAFLCLGIYLATKQELPKLRQLGLPFLGLLAIATLCLATNYILFLLGLEQTSPNNAQILIQLAPVLLGFGSLWLFKERYNRQQWVGVTVLILGMVLFSHEQIRTLVTTLDSYLWGNFLLVVAAIAWAVYGLAQKQLLQKLPSASVMLCVYGGSAILFTPLATPVRLFAIGPLYMGLLLFCALNTLIAYGAFAAALEHWDASRVSAVLTLTPLVTLGASEAVTLFFPALLATRTLTITALYGAILVVAGSLAISLGSSSRKK</sequence>
<feature type="transmembrane region" description="Helical" evidence="2">
    <location>
        <begin position="73"/>
        <end position="95"/>
    </location>
</feature>
<proteinExistence type="inferred from homology"/>
<feature type="transmembrane region" description="Helical" evidence="2">
    <location>
        <begin position="160"/>
        <end position="180"/>
    </location>
</feature>
<keyword evidence="2" id="KW-0472">Membrane</keyword>
<dbReference type="EMBL" id="JAZBJZ010000105">
    <property type="protein sequence ID" value="MEE3718996.1"/>
    <property type="molecule type" value="Genomic_DNA"/>
</dbReference>
<evidence type="ECO:0000256" key="2">
    <source>
        <dbReference type="SAM" id="Phobius"/>
    </source>
</evidence>
<feature type="transmembrane region" description="Helical" evidence="2">
    <location>
        <begin position="192"/>
        <end position="210"/>
    </location>
</feature>
<dbReference type="Pfam" id="PF00892">
    <property type="entry name" value="EamA"/>
    <property type="match status" value="2"/>
</dbReference>